<accession>L1J7C5</accession>
<reference evidence="5" key="2">
    <citation type="submission" date="2012-11" db="EMBL/GenBank/DDBJ databases">
        <authorList>
            <person name="Kuo A."/>
            <person name="Curtis B.A."/>
            <person name="Tanifuji G."/>
            <person name="Burki F."/>
            <person name="Gruber A."/>
            <person name="Irimia M."/>
            <person name="Maruyama S."/>
            <person name="Arias M.C."/>
            <person name="Ball S.G."/>
            <person name="Gile G.H."/>
            <person name="Hirakawa Y."/>
            <person name="Hopkins J.F."/>
            <person name="Rensing S.A."/>
            <person name="Schmutz J."/>
            <person name="Symeonidi A."/>
            <person name="Elias M."/>
            <person name="Eveleigh R.J."/>
            <person name="Herman E.K."/>
            <person name="Klute M.J."/>
            <person name="Nakayama T."/>
            <person name="Obornik M."/>
            <person name="Reyes-Prieto A."/>
            <person name="Armbrust E.V."/>
            <person name="Aves S.J."/>
            <person name="Beiko R.G."/>
            <person name="Coutinho P."/>
            <person name="Dacks J.B."/>
            <person name="Durnford D.G."/>
            <person name="Fast N.M."/>
            <person name="Green B.R."/>
            <person name="Grisdale C."/>
            <person name="Hempe F."/>
            <person name="Henrissat B."/>
            <person name="Hoppner M.P."/>
            <person name="Ishida K.-I."/>
            <person name="Kim E."/>
            <person name="Koreny L."/>
            <person name="Kroth P.G."/>
            <person name="Liu Y."/>
            <person name="Malik S.-B."/>
            <person name="Maier U.G."/>
            <person name="McRose D."/>
            <person name="Mock T."/>
            <person name="Neilson J.A."/>
            <person name="Onodera N.T."/>
            <person name="Poole A.M."/>
            <person name="Pritham E.J."/>
            <person name="Richards T.A."/>
            <person name="Rocap G."/>
            <person name="Roy S.W."/>
            <person name="Sarai C."/>
            <person name="Schaack S."/>
            <person name="Shirato S."/>
            <person name="Slamovits C.H."/>
            <person name="Spencer D.F."/>
            <person name="Suzuki S."/>
            <person name="Worden A.Z."/>
            <person name="Zauner S."/>
            <person name="Barry K."/>
            <person name="Bell C."/>
            <person name="Bharti A.K."/>
            <person name="Crow J.A."/>
            <person name="Grimwood J."/>
            <person name="Kramer R."/>
            <person name="Lindquist E."/>
            <person name="Lucas S."/>
            <person name="Salamov A."/>
            <person name="McFadden G.I."/>
            <person name="Lane C.E."/>
            <person name="Keeling P.J."/>
            <person name="Gray M.W."/>
            <person name="Grigoriev I.V."/>
            <person name="Archibald J.M."/>
        </authorList>
    </citation>
    <scope>NUCLEOTIDE SEQUENCE</scope>
    <source>
        <strain evidence="5">CCMP2712</strain>
    </source>
</reference>
<feature type="domain" description="JmjC" evidence="2">
    <location>
        <begin position="158"/>
        <end position="293"/>
    </location>
</feature>
<gene>
    <name evidence="3" type="ORF">GUITHDRAFT_72601</name>
</gene>
<dbReference type="AlphaFoldDB" id="L1J7C5"/>
<evidence type="ECO:0000313" key="4">
    <source>
        <dbReference type="EnsemblProtists" id="EKX43980"/>
    </source>
</evidence>
<dbReference type="PANTHER" id="PTHR12461">
    <property type="entry name" value="HYPOXIA-INDUCIBLE FACTOR 1 ALPHA INHIBITOR-RELATED"/>
    <property type="match status" value="1"/>
</dbReference>
<dbReference type="PaxDb" id="55529-EKX43980"/>
<evidence type="ECO:0000313" key="5">
    <source>
        <dbReference type="Proteomes" id="UP000011087"/>
    </source>
</evidence>
<sequence length="293" mass="33621">MINKIESDESVSLKSSAQPASEEEEGHCFVQETLPRHAPQIQEERAVKRVASISVKDFKQEFFKKDLPVIITGVMDGWPALRLWRDLRYLRDKFGHRTVPVELGRIAGGQKLDGWREEAMLMERLISEYLIPSNIACLKEQSMDDKDVAYLAQHALFDQLTQLQKDFEVPEYCECGAVEGMNAWLGTAGTVTPLHHDSADNILAQAVGYKYIRLYHPQETRNLYVNKSGRQSLALTVPGQVNCEFPDFDRFPLLQQANYEEAILRPGDMLFIPSKHWHYVRSLTPSFSVNFWF</sequence>
<keyword evidence="5" id="KW-1185">Reference proteome</keyword>
<dbReference type="PANTHER" id="PTHR12461:SF105">
    <property type="entry name" value="HYPOXIA-INDUCIBLE FACTOR 1-ALPHA INHIBITOR"/>
    <property type="match status" value="1"/>
</dbReference>
<dbReference type="EnsemblProtists" id="EKX43980">
    <property type="protein sequence ID" value="EKX43980"/>
    <property type="gene ID" value="GUITHDRAFT_72601"/>
</dbReference>
<dbReference type="Pfam" id="PF13621">
    <property type="entry name" value="Cupin_8"/>
    <property type="match status" value="1"/>
</dbReference>
<dbReference type="GeneID" id="17300674"/>
<dbReference type="eggNOG" id="KOG2132">
    <property type="taxonomic scope" value="Eukaryota"/>
</dbReference>
<evidence type="ECO:0000313" key="3">
    <source>
        <dbReference type="EMBL" id="EKX43980.1"/>
    </source>
</evidence>
<evidence type="ECO:0000256" key="1">
    <source>
        <dbReference type="SAM" id="MobiDB-lite"/>
    </source>
</evidence>
<feature type="region of interest" description="Disordered" evidence="1">
    <location>
        <begin position="1"/>
        <end position="27"/>
    </location>
</feature>
<reference evidence="4" key="3">
    <citation type="submission" date="2015-06" db="UniProtKB">
        <authorList>
            <consortium name="EnsemblProtists"/>
        </authorList>
    </citation>
    <scope>IDENTIFICATION</scope>
</reference>
<reference evidence="3 5" key="1">
    <citation type="journal article" date="2012" name="Nature">
        <title>Algal genomes reveal evolutionary mosaicism and the fate of nucleomorphs.</title>
        <authorList>
            <consortium name="DOE Joint Genome Institute"/>
            <person name="Curtis B.A."/>
            <person name="Tanifuji G."/>
            <person name="Burki F."/>
            <person name="Gruber A."/>
            <person name="Irimia M."/>
            <person name="Maruyama S."/>
            <person name="Arias M.C."/>
            <person name="Ball S.G."/>
            <person name="Gile G.H."/>
            <person name="Hirakawa Y."/>
            <person name="Hopkins J.F."/>
            <person name="Kuo A."/>
            <person name="Rensing S.A."/>
            <person name="Schmutz J."/>
            <person name="Symeonidi A."/>
            <person name="Elias M."/>
            <person name="Eveleigh R.J."/>
            <person name="Herman E.K."/>
            <person name="Klute M.J."/>
            <person name="Nakayama T."/>
            <person name="Obornik M."/>
            <person name="Reyes-Prieto A."/>
            <person name="Armbrust E.V."/>
            <person name="Aves S.J."/>
            <person name="Beiko R.G."/>
            <person name="Coutinho P."/>
            <person name="Dacks J.B."/>
            <person name="Durnford D.G."/>
            <person name="Fast N.M."/>
            <person name="Green B.R."/>
            <person name="Grisdale C.J."/>
            <person name="Hempel F."/>
            <person name="Henrissat B."/>
            <person name="Hoppner M.P."/>
            <person name="Ishida K."/>
            <person name="Kim E."/>
            <person name="Koreny L."/>
            <person name="Kroth P.G."/>
            <person name="Liu Y."/>
            <person name="Malik S.B."/>
            <person name="Maier U.G."/>
            <person name="McRose D."/>
            <person name="Mock T."/>
            <person name="Neilson J.A."/>
            <person name="Onodera N.T."/>
            <person name="Poole A.M."/>
            <person name="Pritham E.J."/>
            <person name="Richards T.A."/>
            <person name="Rocap G."/>
            <person name="Roy S.W."/>
            <person name="Sarai C."/>
            <person name="Schaack S."/>
            <person name="Shirato S."/>
            <person name="Slamovits C.H."/>
            <person name="Spencer D.F."/>
            <person name="Suzuki S."/>
            <person name="Worden A.Z."/>
            <person name="Zauner S."/>
            <person name="Barry K."/>
            <person name="Bell C."/>
            <person name="Bharti A.K."/>
            <person name="Crow J.A."/>
            <person name="Grimwood J."/>
            <person name="Kramer R."/>
            <person name="Lindquist E."/>
            <person name="Lucas S."/>
            <person name="Salamov A."/>
            <person name="McFadden G.I."/>
            <person name="Lane C.E."/>
            <person name="Keeling P.J."/>
            <person name="Gray M.W."/>
            <person name="Grigoriev I.V."/>
            <person name="Archibald J.M."/>
        </authorList>
    </citation>
    <scope>NUCLEOTIDE SEQUENCE</scope>
    <source>
        <strain evidence="3 5">CCMP2712</strain>
    </source>
</reference>
<dbReference type="InterPro" id="IPR003347">
    <property type="entry name" value="JmjC_dom"/>
</dbReference>
<dbReference type="HOGENOM" id="CLU_016785_3_2_1"/>
<dbReference type="InterPro" id="IPR041667">
    <property type="entry name" value="Cupin_8"/>
</dbReference>
<dbReference type="KEGG" id="gtt:GUITHDRAFT_72601"/>
<name>L1J7C5_GUITC</name>
<dbReference type="EMBL" id="JH993007">
    <property type="protein sequence ID" value="EKX43980.1"/>
    <property type="molecule type" value="Genomic_DNA"/>
</dbReference>
<dbReference type="SUPFAM" id="SSF51197">
    <property type="entry name" value="Clavaminate synthase-like"/>
    <property type="match status" value="1"/>
</dbReference>
<protein>
    <recommendedName>
        <fullName evidence="2">JmjC domain-containing protein</fullName>
    </recommendedName>
</protein>
<feature type="compositionally biased region" description="Polar residues" evidence="1">
    <location>
        <begin position="10"/>
        <end position="19"/>
    </location>
</feature>
<dbReference type="OrthoDB" id="47172at2759"/>
<evidence type="ECO:0000259" key="2">
    <source>
        <dbReference type="PROSITE" id="PS51184"/>
    </source>
</evidence>
<proteinExistence type="predicted"/>
<dbReference type="Proteomes" id="UP000011087">
    <property type="component" value="Unassembled WGS sequence"/>
</dbReference>
<dbReference type="Gene3D" id="2.60.120.650">
    <property type="entry name" value="Cupin"/>
    <property type="match status" value="1"/>
</dbReference>
<dbReference type="RefSeq" id="XP_005830960.1">
    <property type="nucleotide sequence ID" value="XM_005830903.1"/>
</dbReference>
<dbReference type="OMA" id="PKLYWHY"/>
<dbReference type="SMART" id="SM00558">
    <property type="entry name" value="JmjC"/>
    <property type="match status" value="1"/>
</dbReference>
<dbReference type="PROSITE" id="PS51184">
    <property type="entry name" value="JMJC"/>
    <property type="match status" value="1"/>
</dbReference>
<organism evidence="3">
    <name type="scientific">Guillardia theta (strain CCMP2712)</name>
    <name type="common">Cryptophyte</name>
    <dbReference type="NCBI Taxonomy" id="905079"/>
    <lineage>
        <taxon>Eukaryota</taxon>
        <taxon>Cryptophyceae</taxon>
        <taxon>Pyrenomonadales</taxon>
        <taxon>Geminigeraceae</taxon>
        <taxon>Guillardia</taxon>
    </lineage>
</organism>